<comment type="caution">
    <text evidence="6">The sequence shown here is derived from an EMBL/GenBank/DDBJ whole genome shotgun (WGS) entry which is preliminary data.</text>
</comment>
<feature type="domain" description="Phospholipid/glycerol acyltransferase" evidence="5">
    <location>
        <begin position="86"/>
        <end position="200"/>
    </location>
</feature>
<accession>A0A1N7SV86</accession>
<keyword evidence="7" id="KW-1185">Reference proteome</keyword>
<keyword evidence="4" id="KW-1133">Transmembrane helix</keyword>
<dbReference type="EMBL" id="CYGY02000119">
    <property type="protein sequence ID" value="SIT51386.1"/>
    <property type="molecule type" value="Genomic_DNA"/>
</dbReference>
<dbReference type="GO" id="GO:0006654">
    <property type="term" value="P:phosphatidic acid biosynthetic process"/>
    <property type="evidence" value="ECO:0007669"/>
    <property type="project" value="TreeGrafter"/>
</dbReference>
<proteinExistence type="predicted"/>
<sequence>MFDVAAGSIAPLLRRATRRCRDVAWGVYCWSLVVLLAPILWCGVVFHRDIERNWRVTAHACRTLLHLAGLRVQLAGTPGAFPSEPVIVAANHTSYPDNVVLMSALAHPVSFVAKRELSAWPFMGRFLRAIGVRFVERRDDRRSLEDEASLVAQAERRDTLLFFPEGTFTCSAGLASFHLGAFRVACLAQRPVVPIALHGAGGIARWSVAAAPWRHYCHGAPSDPPRRQRLQSHDAAARPCARCHPRSLRGAQPADLRRLTADACQYPTGSRRSR</sequence>
<comment type="pathway">
    <text evidence="1">Lipid metabolism.</text>
</comment>
<feature type="transmembrane region" description="Helical" evidence="4">
    <location>
        <begin position="23"/>
        <end position="46"/>
    </location>
</feature>
<protein>
    <submittedName>
        <fullName evidence="6">1-acylglycerol-3-phosphate O-acyltransferase</fullName>
        <ecNumber evidence="6">2.3.1.51</ecNumber>
    </submittedName>
</protein>
<dbReference type="Pfam" id="PF01553">
    <property type="entry name" value="Acyltransferase"/>
    <property type="match status" value="1"/>
</dbReference>
<evidence type="ECO:0000313" key="7">
    <source>
        <dbReference type="Proteomes" id="UP000195569"/>
    </source>
</evidence>
<keyword evidence="4" id="KW-0472">Membrane</keyword>
<dbReference type="EC" id="2.3.1.51" evidence="6"/>
<dbReference type="GO" id="GO:0003841">
    <property type="term" value="F:1-acylglycerol-3-phosphate O-acyltransferase activity"/>
    <property type="evidence" value="ECO:0007669"/>
    <property type="project" value="UniProtKB-EC"/>
</dbReference>
<evidence type="ECO:0000256" key="3">
    <source>
        <dbReference type="ARBA" id="ARBA00023315"/>
    </source>
</evidence>
<evidence type="ECO:0000256" key="4">
    <source>
        <dbReference type="SAM" id="Phobius"/>
    </source>
</evidence>
<evidence type="ECO:0000313" key="6">
    <source>
        <dbReference type="EMBL" id="SIT51386.1"/>
    </source>
</evidence>
<dbReference type="PANTHER" id="PTHR10434:SF11">
    <property type="entry name" value="1-ACYL-SN-GLYCEROL-3-PHOSPHATE ACYLTRANSFERASE"/>
    <property type="match status" value="1"/>
</dbReference>
<dbReference type="CDD" id="cd07989">
    <property type="entry name" value="LPLAT_AGPAT-like"/>
    <property type="match status" value="1"/>
</dbReference>
<evidence type="ECO:0000259" key="5">
    <source>
        <dbReference type="SMART" id="SM00563"/>
    </source>
</evidence>
<dbReference type="PANTHER" id="PTHR10434">
    <property type="entry name" value="1-ACYL-SN-GLYCEROL-3-PHOSPHATE ACYLTRANSFERASE"/>
    <property type="match status" value="1"/>
</dbReference>
<evidence type="ECO:0000256" key="2">
    <source>
        <dbReference type="ARBA" id="ARBA00022679"/>
    </source>
</evidence>
<dbReference type="AlphaFoldDB" id="A0A1N7SV86"/>
<name>A0A1N7SV86_9BURK</name>
<dbReference type="InterPro" id="IPR002123">
    <property type="entry name" value="Plipid/glycerol_acylTrfase"/>
</dbReference>
<keyword evidence="3 6" id="KW-0012">Acyltransferase</keyword>
<dbReference type="Proteomes" id="UP000195569">
    <property type="component" value="Unassembled WGS sequence"/>
</dbReference>
<evidence type="ECO:0000256" key="1">
    <source>
        <dbReference type="ARBA" id="ARBA00005189"/>
    </source>
</evidence>
<dbReference type="SMART" id="SM00563">
    <property type="entry name" value="PlsC"/>
    <property type="match status" value="1"/>
</dbReference>
<keyword evidence="4" id="KW-0812">Transmembrane</keyword>
<organism evidence="6 7">
    <name type="scientific">Paraburkholderia piptadeniae</name>
    <dbReference type="NCBI Taxonomy" id="1701573"/>
    <lineage>
        <taxon>Bacteria</taxon>
        <taxon>Pseudomonadati</taxon>
        <taxon>Pseudomonadota</taxon>
        <taxon>Betaproteobacteria</taxon>
        <taxon>Burkholderiales</taxon>
        <taxon>Burkholderiaceae</taxon>
        <taxon>Paraburkholderia</taxon>
    </lineage>
</organism>
<keyword evidence="2 6" id="KW-0808">Transferase</keyword>
<gene>
    <name evidence="6" type="ORF">BN2476_1190014</name>
</gene>
<dbReference type="SUPFAM" id="SSF69593">
    <property type="entry name" value="Glycerol-3-phosphate (1)-acyltransferase"/>
    <property type="match status" value="1"/>
</dbReference>
<reference evidence="6" key="1">
    <citation type="submission" date="2016-12" db="EMBL/GenBank/DDBJ databases">
        <authorList>
            <person name="Moulin L."/>
        </authorList>
    </citation>
    <scope>NUCLEOTIDE SEQUENCE [LARGE SCALE GENOMIC DNA]</scope>
    <source>
        <strain evidence="6">STM 7183</strain>
    </source>
</reference>